<comment type="caution">
    <text evidence="2">The sequence shown here is derived from an EMBL/GenBank/DDBJ whole genome shotgun (WGS) entry which is preliminary data.</text>
</comment>
<feature type="domain" description="NADP-dependent oxidoreductase" evidence="1">
    <location>
        <begin position="8"/>
        <end position="290"/>
    </location>
</feature>
<dbReference type="RefSeq" id="WP_184752253.1">
    <property type="nucleotide sequence ID" value="NZ_BAAAJR010000001.1"/>
</dbReference>
<dbReference type="EMBL" id="JACHML010000001">
    <property type="protein sequence ID" value="MBB6393013.1"/>
    <property type="molecule type" value="Genomic_DNA"/>
</dbReference>
<dbReference type="Pfam" id="PF00248">
    <property type="entry name" value="Aldo_ket_red"/>
    <property type="match status" value="1"/>
</dbReference>
<reference evidence="2 3" key="1">
    <citation type="submission" date="2020-08" db="EMBL/GenBank/DDBJ databases">
        <title>Sequencing the genomes of 1000 actinobacteria strains.</title>
        <authorList>
            <person name="Klenk H.-P."/>
        </authorList>
    </citation>
    <scope>NUCLEOTIDE SEQUENCE [LARGE SCALE GENOMIC DNA]</scope>
    <source>
        <strain evidence="2 3">DSM 12511</strain>
    </source>
</reference>
<dbReference type="GO" id="GO:0005829">
    <property type="term" value="C:cytosol"/>
    <property type="evidence" value="ECO:0007669"/>
    <property type="project" value="TreeGrafter"/>
</dbReference>
<keyword evidence="2" id="KW-0560">Oxidoreductase</keyword>
<dbReference type="Proteomes" id="UP000537775">
    <property type="component" value="Unassembled WGS sequence"/>
</dbReference>
<dbReference type="InterPro" id="IPR023210">
    <property type="entry name" value="NADP_OxRdtase_dom"/>
</dbReference>
<dbReference type="GO" id="GO:0047834">
    <property type="term" value="F:D-threo-aldose 1-dehydrogenase activity"/>
    <property type="evidence" value="ECO:0007669"/>
    <property type="project" value="UniProtKB-EC"/>
</dbReference>
<dbReference type="AlphaFoldDB" id="A0A7X0FSP5"/>
<dbReference type="InterPro" id="IPR020471">
    <property type="entry name" value="AKR"/>
</dbReference>
<accession>A0A7X0FSP5</accession>
<proteinExistence type="predicted"/>
<keyword evidence="3" id="KW-1185">Reference proteome</keyword>
<evidence type="ECO:0000313" key="3">
    <source>
        <dbReference type="Proteomes" id="UP000537775"/>
    </source>
</evidence>
<dbReference type="PANTHER" id="PTHR42686">
    <property type="entry name" value="GH17980P-RELATED"/>
    <property type="match status" value="1"/>
</dbReference>
<dbReference type="PANTHER" id="PTHR42686:SF1">
    <property type="entry name" value="GH17980P-RELATED"/>
    <property type="match status" value="1"/>
</dbReference>
<dbReference type="CDD" id="cd19090">
    <property type="entry name" value="AKR_AKR15A-like"/>
    <property type="match status" value="1"/>
</dbReference>
<evidence type="ECO:0000259" key="1">
    <source>
        <dbReference type="Pfam" id="PF00248"/>
    </source>
</evidence>
<dbReference type="InterPro" id="IPR036812">
    <property type="entry name" value="NAD(P)_OxRdtase_dom_sf"/>
</dbReference>
<sequence>MLIDLSPVTLGTSALGRGTAPGSPEEADAVAGATALFDSGHALIDTSNNYADGRSEQVLGLAIAQRGGDSARRVVTKVDRDPATGAFDRDRVLRSHEESLARLGIDRVGLLHLHDPYTVSFDVADGPGGAIEAMVELRDSGAVDAIGIAAGPVPMVRRYVDTDVFDAVLVHNRYTLVDRSAEPLFANARRRGMLVFNAAPFGSGLLAAGATDGAMYHYQPAAGDLLEWTRRAERVCAEAGVSLTAAALHFSLRGPFIDSTIVGVTNARRVAELDALLATEIPVELWHELEDLGPAPSPIDDSEFE</sequence>
<dbReference type="SUPFAM" id="SSF51430">
    <property type="entry name" value="NAD(P)-linked oxidoreductase"/>
    <property type="match status" value="1"/>
</dbReference>
<protein>
    <submittedName>
        <fullName evidence="2">D-threo-aldose 1-dehydrogenase</fullName>
        <ecNumber evidence="2">1.1.1.122</ecNumber>
    </submittedName>
</protein>
<dbReference type="EC" id="1.1.1.122" evidence="2"/>
<gene>
    <name evidence="2" type="ORF">HD594_003326</name>
</gene>
<name>A0A7X0FSP5_9MICO</name>
<dbReference type="Gene3D" id="3.20.20.100">
    <property type="entry name" value="NADP-dependent oxidoreductase domain"/>
    <property type="match status" value="1"/>
</dbReference>
<organism evidence="2 3">
    <name type="scientific">Microbacterium thalassium</name>
    <dbReference type="NCBI Taxonomy" id="362649"/>
    <lineage>
        <taxon>Bacteria</taxon>
        <taxon>Bacillati</taxon>
        <taxon>Actinomycetota</taxon>
        <taxon>Actinomycetes</taxon>
        <taxon>Micrococcales</taxon>
        <taxon>Microbacteriaceae</taxon>
        <taxon>Microbacterium</taxon>
    </lineage>
</organism>
<evidence type="ECO:0000313" key="2">
    <source>
        <dbReference type="EMBL" id="MBB6393013.1"/>
    </source>
</evidence>